<reference evidence="2" key="2">
    <citation type="submission" date="2021-12" db="EMBL/GenBank/DDBJ databases">
        <title>Black yeast isolated from Biological Soil Crust.</title>
        <authorList>
            <person name="Kurbessoian T."/>
        </authorList>
    </citation>
    <scope>NUCLEOTIDE SEQUENCE</scope>
    <source>
        <strain evidence="2">CCFEE 5208</strain>
    </source>
</reference>
<dbReference type="PANTHER" id="PTHR43305">
    <property type="entry name" value="FAMILY N-ACETYLTRANSFERASE, PUTATIVE (AFU_ORTHOLOGUE AFUA_2G01380)-RELATED"/>
    <property type="match status" value="1"/>
</dbReference>
<protein>
    <recommendedName>
        <fullName evidence="1">N-acetyltransferase domain-containing protein</fullName>
    </recommendedName>
</protein>
<reference evidence="3" key="3">
    <citation type="submission" date="2023-06" db="EMBL/GenBank/DDBJ databases">
        <title>Black Yeasts Isolated from many extreme environments.</title>
        <authorList>
            <person name="Coleine C."/>
            <person name="Stajich J.E."/>
            <person name="Selbmann L."/>
        </authorList>
    </citation>
    <scope>NUCLEOTIDE SEQUENCE</scope>
    <source>
        <strain evidence="3">CCFEE 5200</strain>
    </source>
</reference>
<dbReference type="Gene3D" id="3.40.630.30">
    <property type="match status" value="1"/>
</dbReference>
<evidence type="ECO:0000259" key="1">
    <source>
        <dbReference type="PROSITE" id="PS51186"/>
    </source>
</evidence>
<accession>A0A4U0URN8</accession>
<dbReference type="Proteomes" id="UP000310066">
    <property type="component" value="Unassembled WGS sequence"/>
</dbReference>
<evidence type="ECO:0000313" key="6">
    <source>
        <dbReference type="Proteomes" id="UP001175353"/>
    </source>
</evidence>
<dbReference type="SUPFAM" id="SSF55729">
    <property type="entry name" value="Acyl-CoA N-acyltransferases (Nat)"/>
    <property type="match status" value="1"/>
</dbReference>
<evidence type="ECO:0000313" key="2">
    <source>
        <dbReference type="EMBL" id="KAK0321007.1"/>
    </source>
</evidence>
<dbReference type="EMBL" id="JAUJLE010000159">
    <property type="protein sequence ID" value="KAK0973694.1"/>
    <property type="molecule type" value="Genomic_DNA"/>
</dbReference>
<evidence type="ECO:0000313" key="4">
    <source>
        <dbReference type="EMBL" id="TKA38584.1"/>
    </source>
</evidence>
<dbReference type="EMBL" id="JASUXU010000022">
    <property type="protein sequence ID" value="KAK0321007.1"/>
    <property type="molecule type" value="Genomic_DNA"/>
</dbReference>
<dbReference type="InterPro" id="IPR052777">
    <property type="entry name" value="Acetyltransferase_Enz"/>
</dbReference>
<dbReference type="PROSITE" id="PS51186">
    <property type="entry name" value="GNAT"/>
    <property type="match status" value="1"/>
</dbReference>
<dbReference type="CDD" id="cd04301">
    <property type="entry name" value="NAT_SF"/>
    <property type="match status" value="1"/>
</dbReference>
<dbReference type="InterPro" id="IPR000182">
    <property type="entry name" value="GNAT_dom"/>
</dbReference>
<proteinExistence type="predicted"/>
<name>A0A4U0URN8_9PEZI</name>
<organism evidence="4 5">
    <name type="scientific">Friedmanniomyces endolithicus</name>
    <dbReference type="NCBI Taxonomy" id="329885"/>
    <lineage>
        <taxon>Eukaryota</taxon>
        <taxon>Fungi</taxon>
        <taxon>Dikarya</taxon>
        <taxon>Ascomycota</taxon>
        <taxon>Pezizomycotina</taxon>
        <taxon>Dothideomycetes</taxon>
        <taxon>Dothideomycetidae</taxon>
        <taxon>Mycosphaerellales</taxon>
        <taxon>Teratosphaeriaceae</taxon>
        <taxon>Friedmanniomyces</taxon>
    </lineage>
</organism>
<reference evidence="4 5" key="1">
    <citation type="submission" date="2017-03" db="EMBL/GenBank/DDBJ databases">
        <title>Genomes of endolithic fungi from Antarctica.</title>
        <authorList>
            <person name="Coleine C."/>
            <person name="Masonjones S."/>
            <person name="Stajich J.E."/>
        </authorList>
    </citation>
    <scope>NUCLEOTIDE SEQUENCE [LARGE SCALE GENOMIC DNA]</scope>
    <source>
        <strain evidence="4 5">CCFEE 5311</strain>
    </source>
</reference>
<sequence>MDPKAYQITNIESNPQDLADIAELFKAYAKSLNIDLTFQDFDTELANLPGKYAAPTGALLLARDAKGEAIGCLALRPLPEPGYCEMKRLYVAPAGRGAGLGRALAEHMVREAVRLGYKVMRLDTLQQMGSARALYASLGFREVEAYYETPIEGTVFLELNFSSGEAIRIREAPLRQLSVASRERVLQGPRGLGE</sequence>
<evidence type="ECO:0000313" key="5">
    <source>
        <dbReference type="Proteomes" id="UP000310066"/>
    </source>
</evidence>
<dbReference type="GO" id="GO:0016747">
    <property type="term" value="F:acyltransferase activity, transferring groups other than amino-acyl groups"/>
    <property type="evidence" value="ECO:0007669"/>
    <property type="project" value="InterPro"/>
</dbReference>
<dbReference type="InterPro" id="IPR016181">
    <property type="entry name" value="Acyl_CoA_acyltransferase"/>
</dbReference>
<dbReference type="OrthoDB" id="41532at2759"/>
<feature type="domain" description="N-acetyltransferase" evidence="1">
    <location>
        <begin position="8"/>
        <end position="162"/>
    </location>
</feature>
<evidence type="ECO:0000313" key="3">
    <source>
        <dbReference type="EMBL" id="KAK0973694.1"/>
    </source>
</evidence>
<dbReference type="PANTHER" id="PTHR43305:SF1">
    <property type="entry name" value="FAMILY N-ACETYLTRANSFERASE, PUTATIVE (AFU_ORTHOLOGUE AFUA_2G01380)-RELATED"/>
    <property type="match status" value="1"/>
</dbReference>
<keyword evidence="6" id="KW-1185">Reference proteome</keyword>
<comment type="caution">
    <text evidence="4">The sequence shown here is derived from an EMBL/GenBank/DDBJ whole genome shotgun (WGS) entry which is preliminary data.</text>
</comment>
<dbReference type="EMBL" id="NAJP01000044">
    <property type="protein sequence ID" value="TKA38584.1"/>
    <property type="molecule type" value="Genomic_DNA"/>
</dbReference>
<dbReference type="Proteomes" id="UP001168146">
    <property type="component" value="Unassembled WGS sequence"/>
</dbReference>
<dbReference type="Pfam" id="PF00583">
    <property type="entry name" value="Acetyltransf_1"/>
    <property type="match status" value="1"/>
</dbReference>
<dbReference type="STRING" id="329885.A0A4U0URN8"/>
<dbReference type="AlphaFoldDB" id="A0A4U0URN8"/>
<gene>
    <name evidence="4" type="ORF">B0A54_09519</name>
    <name evidence="2" type="ORF">LTR82_007924</name>
    <name evidence="3" type="ORF">LTR91_014635</name>
</gene>
<dbReference type="Proteomes" id="UP001175353">
    <property type="component" value="Unassembled WGS sequence"/>
</dbReference>